<dbReference type="Proteomes" id="UP000596742">
    <property type="component" value="Unassembled WGS sequence"/>
</dbReference>
<dbReference type="Gene3D" id="3.10.10.10">
    <property type="entry name" value="HIV Type 1 Reverse Transcriptase, subunit A, domain 1"/>
    <property type="match status" value="1"/>
</dbReference>
<evidence type="ECO:0000313" key="1">
    <source>
        <dbReference type="EMBL" id="VDI18583.1"/>
    </source>
</evidence>
<gene>
    <name evidence="1" type="ORF">MGAL_10B021449</name>
</gene>
<dbReference type="EMBL" id="UYJE01003363">
    <property type="protein sequence ID" value="VDI18583.1"/>
    <property type="molecule type" value="Genomic_DNA"/>
</dbReference>
<dbReference type="InterPro" id="IPR043502">
    <property type="entry name" value="DNA/RNA_pol_sf"/>
</dbReference>
<dbReference type="PANTHER" id="PTHR24559">
    <property type="entry name" value="TRANSPOSON TY3-I GAG-POL POLYPROTEIN"/>
    <property type="match status" value="1"/>
</dbReference>
<evidence type="ECO:0000313" key="2">
    <source>
        <dbReference type="Proteomes" id="UP000596742"/>
    </source>
</evidence>
<keyword evidence="2" id="KW-1185">Reference proteome</keyword>
<dbReference type="SUPFAM" id="SSF56672">
    <property type="entry name" value="DNA/RNA polymerases"/>
    <property type="match status" value="1"/>
</dbReference>
<protein>
    <recommendedName>
        <fullName evidence="3">Reverse transcriptase domain-containing protein</fullName>
    </recommendedName>
</protein>
<comment type="caution">
    <text evidence="1">The sequence shown here is derived from an EMBL/GenBank/DDBJ whole genome shotgun (WGS) entry which is preliminary data.</text>
</comment>
<accession>A0A8B6DG90</accession>
<dbReference type="PANTHER" id="PTHR24559:SF444">
    <property type="entry name" value="REVERSE TRANSCRIPTASE DOMAIN-CONTAINING PROTEIN"/>
    <property type="match status" value="1"/>
</dbReference>
<dbReference type="InterPro" id="IPR053134">
    <property type="entry name" value="RNA-dir_DNA_polymerase"/>
</dbReference>
<reference evidence="1" key="1">
    <citation type="submission" date="2018-11" db="EMBL/GenBank/DDBJ databases">
        <authorList>
            <person name="Alioto T."/>
            <person name="Alioto T."/>
        </authorList>
    </citation>
    <scope>NUCLEOTIDE SEQUENCE</scope>
</reference>
<organism evidence="1 2">
    <name type="scientific">Mytilus galloprovincialis</name>
    <name type="common">Mediterranean mussel</name>
    <dbReference type="NCBI Taxonomy" id="29158"/>
    <lineage>
        <taxon>Eukaryota</taxon>
        <taxon>Metazoa</taxon>
        <taxon>Spiralia</taxon>
        <taxon>Lophotrochozoa</taxon>
        <taxon>Mollusca</taxon>
        <taxon>Bivalvia</taxon>
        <taxon>Autobranchia</taxon>
        <taxon>Pteriomorphia</taxon>
        <taxon>Mytilida</taxon>
        <taxon>Mytiloidea</taxon>
        <taxon>Mytilidae</taxon>
        <taxon>Mytilinae</taxon>
        <taxon>Mytilus</taxon>
    </lineage>
</organism>
<dbReference type="CDD" id="cd01647">
    <property type="entry name" value="RT_LTR"/>
    <property type="match status" value="1"/>
</dbReference>
<evidence type="ECO:0008006" key="3">
    <source>
        <dbReference type="Google" id="ProtNLM"/>
    </source>
</evidence>
<dbReference type="OrthoDB" id="6144019at2759"/>
<name>A0A8B6DG90_MYTGA</name>
<sequence>MPENSKDLFERSKENLNEKECNQLAQLLIKFKDTFSVNDLDIGHYTKIKQRIIRGTPKPAKERMRRTPLGFEVEEEKHFGELLKGKIIQPSSSEWCAAPVLIRKRDGKIRYCIDYRELNFKTRKDYFSLPRIESCIDTLREKEFMSSLNMFSGYYQFETHEDDGHQTAFCDEIWSF</sequence>
<dbReference type="AlphaFoldDB" id="A0A8B6DG90"/>
<proteinExistence type="predicted"/>